<accession>A0A166IY15</accession>
<feature type="non-terminal residue" evidence="2">
    <location>
        <position position="143"/>
    </location>
</feature>
<dbReference type="EMBL" id="KV417556">
    <property type="protein sequence ID" value="KZP20289.1"/>
    <property type="molecule type" value="Genomic_DNA"/>
</dbReference>
<protein>
    <submittedName>
        <fullName evidence="2">Uncharacterized protein</fullName>
    </submittedName>
</protein>
<sequence length="143" mass="15650">PDRYLNDFSKALAGEVRILLAEVGKLRDERRQLQYEIAELMSVKSKHGSGGEYNEGWEPGVHPQPQLAPPSPAPPPPEEVPAGPARPAWRVVHKRPERKPKPRAITGGASPSPAVAPAPLPAPVPHKDMPAWAQWRRALPFPP</sequence>
<dbReference type="OrthoDB" id="2507336at2759"/>
<evidence type="ECO:0000313" key="2">
    <source>
        <dbReference type="EMBL" id="KZP20289.1"/>
    </source>
</evidence>
<feature type="compositionally biased region" description="Pro residues" evidence="1">
    <location>
        <begin position="114"/>
        <end position="124"/>
    </location>
</feature>
<feature type="compositionally biased region" description="Basic residues" evidence="1">
    <location>
        <begin position="91"/>
        <end position="102"/>
    </location>
</feature>
<proteinExistence type="predicted"/>
<dbReference type="AlphaFoldDB" id="A0A166IY15"/>
<reference evidence="2" key="1">
    <citation type="journal article" date="2016" name="Mol. Biol. Evol.">
        <title>Comparative Genomics of Early-Diverging Mushroom-Forming Fungi Provides Insights into the Origins of Lignocellulose Decay Capabilities.</title>
        <authorList>
            <person name="Nagy L.G."/>
            <person name="Riley R."/>
            <person name="Tritt A."/>
            <person name="Adam C."/>
            <person name="Daum C."/>
            <person name="Floudas D."/>
            <person name="Sun H."/>
            <person name="Yadav J.S."/>
            <person name="Pangilinan J."/>
            <person name="Larsson K.H."/>
            <person name="Matsuura K."/>
            <person name="Barry K."/>
            <person name="Labutti K."/>
            <person name="Kuo R."/>
            <person name="Ohm R.A."/>
            <person name="Bhattacharya S.S."/>
            <person name="Shirouzu T."/>
            <person name="Yoshinaga Y."/>
            <person name="Martin F.M."/>
            <person name="Grigoriev I.V."/>
            <person name="Hibbett D.S."/>
        </authorList>
    </citation>
    <scope>NUCLEOTIDE SEQUENCE [LARGE SCALE GENOMIC DNA]</scope>
    <source>
        <strain evidence="2">CBS 109695</strain>
    </source>
</reference>
<name>A0A166IY15_9AGAM</name>
<dbReference type="STRING" id="436010.A0A166IY15"/>
<gene>
    <name evidence="2" type="ORF">FIBSPDRAFT_668087</name>
</gene>
<evidence type="ECO:0000256" key="1">
    <source>
        <dbReference type="SAM" id="MobiDB-lite"/>
    </source>
</evidence>
<organism evidence="2">
    <name type="scientific">Athelia psychrophila</name>
    <dbReference type="NCBI Taxonomy" id="1759441"/>
    <lineage>
        <taxon>Eukaryota</taxon>
        <taxon>Fungi</taxon>
        <taxon>Dikarya</taxon>
        <taxon>Basidiomycota</taxon>
        <taxon>Agaricomycotina</taxon>
        <taxon>Agaricomycetes</taxon>
        <taxon>Agaricomycetidae</taxon>
        <taxon>Atheliales</taxon>
        <taxon>Atheliaceae</taxon>
        <taxon>Athelia</taxon>
    </lineage>
</organism>
<feature type="region of interest" description="Disordered" evidence="1">
    <location>
        <begin position="44"/>
        <end position="126"/>
    </location>
</feature>
<feature type="non-terminal residue" evidence="2">
    <location>
        <position position="1"/>
    </location>
</feature>
<feature type="compositionally biased region" description="Pro residues" evidence="1">
    <location>
        <begin position="66"/>
        <end position="79"/>
    </location>
</feature>